<protein>
    <submittedName>
        <fullName evidence="15">Site-2 protease family protein</fullName>
    </submittedName>
</protein>
<dbReference type="GO" id="GO:0005886">
    <property type="term" value="C:plasma membrane"/>
    <property type="evidence" value="ECO:0007669"/>
    <property type="project" value="UniProtKB-SubCell"/>
</dbReference>
<comment type="subcellular location">
    <subcellularLocation>
        <location evidence="2">Cell membrane</location>
        <topology evidence="2">Multi-pass membrane protein</topology>
    </subcellularLocation>
</comment>
<dbReference type="Proteomes" id="UP000267654">
    <property type="component" value="Unassembled WGS sequence"/>
</dbReference>
<gene>
    <name evidence="15" type="ORF">DRI96_00005</name>
</gene>
<organism evidence="15 16">
    <name type="scientific">Aerophobetes bacterium</name>
    <dbReference type="NCBI Taxonomy" id="2030807"/>
    <lineage>
        <taxon>Bacteria</taxon>
        <taxon>Candidatus Aerophobota</taxon>
    </lineage>
</organism>
<comment type="similarity">
    <text evidence="3">Belongs to the peptidase M50B family.</text>
</comment>
<dbReference type="GO" id="GO:0008237">
    <property type="term" value="F:metallopeptidase activity"/>
    <property type="evidence" value="ECO:0007669"/>
    <property type="project" value="UniProtKB-KW"/>
</dbReference>
<evidence type="ECO:0000256" key="8">
    <source>
        <dbReference type="ARBA" id="ARBA00022801"/>
    </source>
</evidence>
<keyword evidence="8" id="KW-0378">Hydrolase</keyword>
<keyword evidence="7" id="KW-0479">Metal-binding</keyword>
<keyword evidence="4" id="KW-1003">Cell membrane</keyword>
<feature type="transmembrane region" description="Helical" evidence="13">
    <location>
        <begin position="176"/>
        <end position="205"/>
    </location>
</feature>
<keyword evidence="6 13" id="KW-0812">Transmembrane</keyword>
<dbReference type="InterPro" id="IPR044537">
    <property type="entry name" value="Rip2-like"/>
</dbReference>
<feature type="transmembrane region" description="Helical" evidence="13">
    <location>
        <begin position="52"/>
        <end position="75"/>
    </location>
</feature>
<evidence type="ECO:0000256" key="5">
    <source>
        <dbReference type="ARBA" id="ARBA00022670"/>
    </source>
</evidence>
<feature type="transmembrane region" description="Helical" evidence="13">
    <location>
        <begin position="96"/>
        <end position="120"/>
    </location>
</feature>
<comment type="caution">
    <text evidence="15">The sequence shown here is derived from an EMBL/GenBank/DDBJ whole genome shotgun (WGS) entry which is preliminary data.</text>
</comment>
<dbReference type="CDD" id="cd06158">
    <property type="entry name" value="S2P-M50_like_1"/>
    <property type="match status" value="1"/>
</dbReference>
<accession>A0A662DMH0</accession>
<dbReference type="PANTHER" id="PTHR35864:SF1">
    <property type="entry name" value="ZINC METALLOPROTEASE YWHC-RELATED"/>
    <property type="match status" value="1"/>
</dbReference>
<name>A0A662DMH0_UNCAE</name>
<evidence type="ECO:0000313" key="15">
    <source>
        <dbReference type="EMBL" id="RLE15322.1"/>
    </source>
</evidence>
<dbReference type="GO" id="GO:0046872">
    <property type="term" value="F:metal ion binding"/>
    <property type="evidence" value="ECO:0007669"/>
    <property type="project" value="UniProtKB-KW"/>
</dbReference>
<reference evidence="15 16" key="1">
    <citation type="submission" date="2018-06" db="EMBL/GenBank/DDBJ databases">
        <title>Extensive metabolic versatility and redundancy in microbially diverse, dynamic hydrothermal sediments.</title>
        <authorList>
            <person name="Dombrowski N."/>
            <person name="Teske A."/>
            <person name="Baker B.J."/>
        </authorList>
    </citation>
    <scope>NUCLEOTIDE SEQUENCE [LARGE SCALE GENOMIC DNA]</scope>
    <source>
        <strain evidence="15">B19_G9</strain>
    </source>
</reference>
<evidence type="ECO:0000256" key="9">
    <source>
        <dbReference type="ARBA" id="ARBA00022833"/>
    </source>
</evidence>
<feature type="domain" description="Peptidase M50" evidence="14">
    <location>
        <begin position="130"/>
        <end position="171"/>
    </location>
</feature>
<evidence type="ECO:0000256" key="4">
    <source>
        <dbReference type="ARBA" id="ARBA00022475"/>
    </source>
</evidence>
<keyword evidence="9" id="KW-0862">Zinc</keyword>
<evidence type="ECO:0000313" key="16">
    <source>
        <dbReference type="Proteomes" id="UP000267654"/>
    </source>
</evidence>
<evidence type="ECO:0000256" key="13">
    <source>
        <dbReference type="SAM" id="Phobius"/>
    </source>
</evidence>
<dbReference type="Pfam" id="PF02163">
    <property type="entry name" value="Peptidase_M50"/>
    <property type="match status" value="2"/>
</dbReference>
<evidence type="ECO:0000256" key="2">
    <source>
        <dbReference type="ARBA" id="ARBA00004651"/>
    </source>
</evidence>
<dbReference type="GO" id="GO:0006508">
    <property type="term" value="P:proteolysis"/>
    <property type="evidence" value="ECO:0007669"/>
    <property type="project" value="UniProtKB-KW"/>
</dbReference>
<evidence type="ECO:0000256" key="6">
    <source>
        <dbReference type="ARBA" id="ARBA00022692"/>
    </source>
</evidence>
<proteinExistence type="inferred from homology"/>
<keyword evidence="12 13" id="KW-0472">Membrane</keyword>
<feature type="transmembrane region" description="Helical" evidence="13">
    <location>
        <begin position="126"/>
        <end position="147"/>
    </location>
</feature>
<keyword evidence="5 15" id="KW-0645">Protease</keyword>
<keyword evidence="11" id="KW-0482">Metalloprotease</keyword>
<comment type="cofactor">
    <cofactor evidence="1">
        <name>Zn(2+)</name>
        <dbReference type="ChEBI" id="CHEBI:29105"/>
    </cofactor>
</comment>
<evidence type="ECO:0000256" key="1">
    <source>
        <dbReference type="ARBA" id="ARBA00001947"/>
    </source>
</evidence>
<evidence type="ECO:0000256" key="10">
    <source>
        <dbReference type="ARBA" id="ARBA00022989"/>
    </source>
</evidence>
<evidence type="ECO:0000256" key="12">
    <source>
        <dbReference type="ARBA" id="ARBA00023136"/>
    </source>
</evidence>
<dbReference type="PANTHER" id="PTHR35864">
    <property type="entry name" value="ZINC METALLOPROTEASE MJ0611-RELATED"/>
    <property type="match status" value="1"/>
</dbReference>
<evidence type="ECO:0000256" key="3">
    <source>
        <dbReference type="ARBA" id="ARBA00007931"/>
    </source>
</evidence>
<sequence length="212" mass="23342">MRILILIFAVVILFFSVILHEIAHGLMAERHGDSTARIMGRITLNPIPHIDPIGTVLLPGIMILMNIFGGGIPIFGWAKPVPINPRNLNNPKRDMIWIALAGPATNLGIALLLALLFRVLGGPESLAGVILFYGITINLFLAFFNLIPIPPLDGSRILSGILPERYSYHLSQIEPFGFIILIVLLVGGLFNHMFLALLKLSYILAGSPFFMW</sequence>
<dbReference type="InterPro" id="IPR052348">
    <property type="entry name" value="Metallopeptidase_M50B"/>
</dbReference>
<evidence type="ECO:0000256" key="11">
    <source>
        <dbReference type="ARBA" id="ARBA00023049"/>
    </source>
</evidence>
<keyword evidence="10 13" id="KW-1133">Transmembrane helix</keyword>
<evidence type="ECO:0000256" key="7">
    <source>
        <dbReference type="ARBA" id="ARBA00022723"/>
    </source>
</evidence>
<evidence type="ECO:0000259" key="14">
    <source>
        <dbReference type="Pfam" id="PF02163"/>
    </source>
</evidence>
<dbReference type="EMBL" id="QMQB01000001">
    <property type="protein sequence ID" value="RLE15322.1"/>
    <property type="molecule type" value="Genomic_DNA"/>
</dbReference>
<dbReference type="InterPro" id="IPR008915">
    <property type="entry name" value="Peptidase_M50"/>
</dbReference>
<dbReference type="AlphaFoldDB" id="A0A662DMH0"/>
<feature type="domain" description="Peptidase M50" evidence="14">
    <location>
        <begin position="9"/>
        <end position="120"/>
    </location>
</feature>